<accession>A5B5A6</accession>
<dbReference type="PROSITE" id="PS50157">
    <property type="entry name" value="ZINC_FINGER_C2H2_2"/>
    <property type="match status" value="2"/>
</dbReference>
<dbReference type="SMART" id="SM00355">
    <property type="entry name" value="ZnF_C2H2"/>
    <property type="match status" value="2"/>
</dbReference>
<dbReference type="PROSITE" id="PS00028">
    <property type="entry name" value="ZINC_FINGER_C2H2_1"/>
    <property type="match status" value="1"/>
</dbReference>
<evidence type="ECO:0000256" key="1">
    <source>
        <dbReference type="PROSITE-ProRule" id="PRU00042"/>
    </source>
</evidence>
<dbReference type="InterPro" id="IPR013087">
    <property type="entry name" value="Znf_C2H2_type"/>
</dbReference>
<dbReference type="EMBL" id="AM447111">
    <property type="protein sequence ID" value="CAN74181.1"/>
    <property type="molecule type" value="Genomic_DNA"/>
</dbReference>
<evidence type="ECO:0000313" key="4">
    <source>
        <dbReference type="EMBL" id="CAN74181.1"/>
    </source>
</evidence>
<dbReference type="GO" id="GO:0008270">
    <property type="term" value="F:zinc ion binding"/>
    <property type="evidence" value="ECO:0007669"/>
    <property type="project" value="UniProtKB-KW"/>
</dbReference>
<dbReference type="Gene3D" id="3.30.160.60">
    <property type="entry name" value="Classic Zinc Finger"/>
    <property type="match status" value="1"/>
</dbReference>
<gene>
    <name evidence="4" type="ORF">VITISV_034259</name>
</gene>
<keyword evidence="1" id="KW-0863">Zinc-finger</keyword>
<name>A5B5A6_VITVI</name>
<protein>
    <recommendedName>
        <fullName evidence="3">C2H2-type domain-containing protein</fullName>
    </recommendedName>
</protein>
<feature type="compositionally biased region" description="Acidic residues" evidence="2">
    <location>
        <begin position="70"/>
        <end position="139"/>
    </location>
</feature>
<reference evidence="4" key="1">
    <citation type="journal article" date="2007" name="PLoS ONE">
        <title>The first genome sequence of an elite grapevine cultivar (Pinot noir Vitis vinifera L.): coping with a highly heterozygous genome.</title>
        <authorList>
            <person name="Velasco R."/>
            <person name="Zharkikh A."/>
            <person name="Troggio M."/>
            <person name="Cartwright D.A."/>
            <person name="Cestaro A."/>
            <person name="Pruss D."/>
            <person name="Pindo M."/>
            <person name="FitzGerald L.M."/>
            <person name="Vezzulli S."/>
            <person name="Reid J."/>
            <person name="Malacarne G."/>
            <person name="Iliev D."/>
            <person name="Coppola G."/>
            <person name="Wardell B."/>
            <person name="Micheletti D."/>
            <person name="Macalma T."/>
            <person name="Facci M."/>
            <person name="Mitchell J.T."/>
            <person name="Perazzolli M."/>
            <person name="Eldredge G."/>
            <person name="Gatto P."/>
            <person name="Oyzerski R."/>
            <person name="Moretto M."/>
            <person name="Gutin N."/>
            <person name="Stefanini M."/>
            <person name="Chen Y."/>
            <person name="Segala C."/>
            <person name="Davenport C."/>
            <person name="Dematte L."/>
            <person name="Mraz A."/>
            <person name="Battilana J."/>
            <person name="Stormo K."/>
            <person name="Costa F."/>
            <person name="Tao Q."/>
            <person name="Si-Ammour A."/>
            <person name="Harkins T."/>
            <person name="Lackey A."/>
            <person name="Perbost C."/>
            <person name="Taillon B."/>
            <person name="Stella A."/>
            <person name="Solovyev V."/>
            <person name="Fawcett J.A."/>
            <person name="Sterck L."/>
            <person name="Vandepoele K."/>
            <person name="Grando S.M."/>
            <person name="Toppo S."/>
            <person name="Moser C."/>
            <person name="Lanchbury J."/>
            <person name="Bogden R."/>
            <person name="Skolnick M."/>
            <person name="Sgaramella V."/>
            <person name="Bhatnagar S.K."/>
            <person name="Fontana P."/>
            <person name="Gutin A."/>
            <person name="Van de Peer Y."/>
            <person name="Salamini F."/>
            <person name="Viola R."/>
        </authorList>
    </citation>
    <scope>NUCLEOTIDE SEQUENCE</scope>
</reference>
<feature type="region of interest" description="Disordered" evidence="2">
    <location>
        <begin position="61"/>
        <end position="139"/>
    </location>
</feature>
<feature type="domain" description="C2H2-type" evidence="3">
    <location>
        <begin position="13"/>
        <end position="36"/>
    </location>
</feature>
<organism evidence="4">
    <name type="scientific">Vitis vinifera</name>
    <name type="common">Grape</name>
    <dbReference type="NCBI Taxonomy" id="29760"/>
    <lineage>
        <taxon>Eukaryota</taxon>
        <taxon>Viridiplantae</taxon>
        <taxon>Streptophyta</taxon>
        <taxon>Embryophyta</taxon>
        <taxon>Tracheophyta</taxon>
        <taxon>Spermatophyta</taxon>
        <taxon>Magnoliopsida</taxon>
        <taxon>eudicotyledons</taxon>
        <taxon>Gunneridae</taxon>
        <taxon>Pentapetalae</taxon>
        <taxon>rosids</taxon>
        <taxon>Vitales</taxon>
        <taxon>Vitaceae</taxon>
        <taxon>Viteae</taxon>
        <taxon>Vitis</taxon>
    </lineage>
</organism>
<evidence type="ECO:0000256" key="2">
    <source>
        <dbReference type="SAM" id="MobiDB-lite"/>
    </source>
</evidence>
<evidence type="ECO:0000259" key="3">
    <source>
        <dbReference type="PROSITE" id="PS50157"/>
    </source>
</evidence>
<proteinExistence type="predicted"/>
<keyword evidence="1" id="KW-0862">Zinc</keyword>
<feature type="domain" description="C2H2-type" evidence="3">
    <location>
        <begin position="41"/>
        <end position="65"/>
    </location>
</feature>
<keyword evidence="1" id="KW-0479">Metal-binding</keyword>
<sequence>MEHIEFLNPNNRYKCLKCGVEFQNSNGIKHHNSDRHRKWHHVCSKCYNAFARKINLLEHRSKNIHGINVADEEEKEEAEEEDDEGGNEVEDDDGNEGGNEVEVEDDSDVDEGGENAEHGDEEEADGGENGEDDDGNEVG</sequence>
<dbReference type="AlphaFoldDB" id="A5B5A6"/>